<dbReference type="Proteomes" id="UP000484255">
    <property type="component" value="Unassembled WGS sequence"/>
</dbReference>
<proteinExistence type="predicted"/>
<comment type="caution">
    <text evidence="1">The sequence shown here is derived from an EMBL/GenBank/DDBJ whole genome shotgun (WGS) entry which is preliminary data.</text>
</comment>
<accession>A0A7C9PH39</accession>
<reference evidence="1 2" key="1">
    <citation type="submission" date="2020-02" db="EMBL/GenBank/DDBJ databases">
        <title>Ideonella bacterium strain TBM-1.</title>
        <authorList>
            <person name="Chen W.-M."/>
        </authorList>
    </citation>
    <scope>NUCLEOTIDE SEQUENCE [LARGE SCALE GENOMIC DNA]</scope>
    <source>
        <strain evidence="1 2">TBM-1</strain>
    </source>
</reference>
<evidence type="ECO:0000313" key="2">
    <source>
        <dbReference type="Proteomes" id="UP000484255"/>
    </source>
</evidence>
<name>A0A7C9PH39_9BURK</name>
<dbReference type="EMBL" id="JAAGOH010000008">
    <property type="protein sequence ID" value="NDY91231.1"/>
    <property type="molecule type" value="Genomic_DNA"/>
</dbReference>
<protein>
    <submittedName>
        <fullName evidence="1">Uncharacterized protein</fullName>
    </submittedName>
</protein>
<evidence type="ECO:0000313" key="1">
    <source>
        <dbReference type="EMBL" id="NDY91231.1"/>
    </source>
</evidence>
<dbReference type="AlphaFoldDB" id="A0A7C9PH39"/>
<gene>
    <name evidence="1" type="ORF">G3A44_08510</name>
</gene>
<dbReference type="RefSeq" id="WP_163457075.1">
    <property type="nucleotide sequence ID" value="NZ_JAAGOH010000008.1"/>
</dbReference>
<sequence length="63" mass="6781">MCNGAGELTNAIIDAFDAHSTMSRQALDSERVRSGLKHLLLGPAGLYEALRRRGSGQDMRPAP</sequence>
<organism evidence="1 2">
    <name type="scientific">Ideonella livida</name>
    <dbReference type="NCBI Taxonomy" id="2707176"/>
    <lineage>
        <taxon>Bacteria</taxon>
        <taxon>Pseudomonadati</taxon>
        <taxon>Pseudomonadota</taxon>
        <taxon>Betaproteobacteria</taxon>
        <taxon>Burkholderiales</taxon>
        <taxon>Sphaerotilaceae</taxon>
        <taxon>Ideonella</taxon>
    </lineage>
</organism>
<keyword evidence="2" id="KW-1185">Reference proteome</keyword>